<evidence type="ECO:0000313" key="1">
    <source>
        <dbReference type="EMBL" id="OIO07249.1"/>
    </source>
</evidence>
<name>A0A1J4T798_9BACT</name>
<dbReference type="Gene3D" id="3.60.15.10">
    <property type="entry name" value="Ribonuclease Z/Hydroxyacylglutathione hydrolase-like"/>
    <property type="match status" value="1"/>
</dbReference>
<accession>A0A1J4T798</accession>
<evidence type="ECO:0008006" key="3">
    <source>
        <dbReference type="Google" id="ProtNLM"/>
    </source>
</evidence>
<dbReference type="EMBL" id="MNUU01000053">
    <property type="protein sequence ID" value="OIO07249.1"/>
    <property type="molecule type" value="Genomic_DNA"/>
</dbReference>
<evidence type="ECO:0000313" key="2">
    <source>
        <dbReference type="Proteomes" id="UP000183192"/>
    </source>
</evidence>
<dbReference type="Pfam" id="PF13483">
    <property type="entry name" value="Lactamase_B_3"/>
    <property type="match status" value="1"/>
</dbReference>
<dbReference type="STRING" id="1805146.AUJ27_02835"/>
<organism evidence="1 2">
    <name type="scientific">Candidatus Falkowbacteria bacterium CG1_02_37_44</name>
    <dbReference type="NCBI Taxonomy" id="1805146"/>
    <lineage>
        <taxon>Bacteria</taxon>
        <taxon>Candidatus Falkowiibacteriota</taxon>
    </lineage>
</organism>
<dbReference type="Proteomes" id="UP000183192">
    <property type="component" value="Unassembled WGS sequence"/>
</dbReference>
<comment type="caution">
    <text evidence="1">The sequence shown here is derived from an EMBL/GenBank/DDBJ whole genome shotgun (WGS) entry which is preliminary data.</text>
</comment>
<dbReference type="InterPro" id="IPR036866">
    <property type="entry name" value="RibonucZ/Hydroxyglut_hydro"/>
</dbReference>
<dbReference type="SUPFAM" id="SSF56281">
    <property type="entry name" value="Metallo-hydrolase/oxidoreductase"/>
    <property type="match status" value="1"/>
</dbReference>
<protein>
    <recommendedName>
        <fullName evidence="3">Lactamase</fullName>
    </recommendedName>
</protein>
<dbReference type="PANTHER" id="PTHR42967:SF1">
    <property type="entry name" value="MBL FOLD METALLO-HYDROLASE"/>
    <property type="match status" value="1"/>
</dbReference>
<reference evidence="1 2" key="1">
    <citation type="journal article" date="2016" name="Environ. Microbiol.">
        <title>Genomic resolution of a cold subsurface aquifer community provides metabolic insights for novel microbes adapted to high CO concentrations.</title>
        <authorList>
            <person name="Probst A.J."/>
            <person name="Castelle C.J."/>
            <person name="Singh A."/>
            <person name="Brown C.T."/>
            <person name="Anantharaman K."/>
            <person name="Sharon I."/>
            <person name="Hug L.A."/>
            <person name="Burstein D."/>
            <person name="Emerson J.B."/>
            <person name="Thomas B.C."/>
            <person name="Banfield J.F."/>
        </authorList>
    </citation>
    <scope>NUCLEOTIDE SEQUENCE [LARGE SCALE GENOMIC DNA]</scope>
    <source>
        <strain evidence="1">CG1_02_37_44</strain>
    </source>
</reference>
<proteinExistence type="predicted"/>
<gene>
    <name evidence="1" type="ORF">AUJ27_02835</name>
</gene>
<dbReference type="PANTHER" id="PTHR42967">
    <property type="entry name" value="METAL DEPENDENT HYDROLASE"/>
    <property type="match status" value="1"/>
</dbReference>
<sequence length="222" mass="24980">MQIIWHGQSCFQIITSHNKNGQISIIIDPFSEEIGLRLPKIEGDIILMTHNHYDHNNVKAVLAPTSASRPFLVSGPGEYEVKGVYIKGIHSWHDEKQGKERGENTIYTIETEDLKLCHLGDLGQKELAEEQLEKIGEVDILMIPVGGVYTISAKEAPKIMAQIEPKITIPMHYAVPKLKIKLDPLDKFLKTFGIKNLESMKKLSIKKKDLPPEEAKIIILSP</sequence>
<dbReference type="AlphaFoldDB" id="A0A1J4T798"/>